<keyword evidence="5 8" id="KW-0103">Bromodomain</keyword>
<dbReference type="GO" id="GO:0003677">
    <property type="term" value="F:DNA binding"/>
    <property type="evidence" value="ECO:0007669"/>
    <property type="project" value="UniProtKB-UniRule"/>
</dbReference>
<dbReference type="PANTHER" id="PTHR16062">
    <property type="entry name" value="SWI/SNF-RELATED"/>
    <property type="match status" value="1"/>
</dbReference>
<dbReference type="PROSITE" id="PS51038">
    <property type="entry name" value="BAH"/>
    <property type="match status" value="2"/>
</dbReference>
<dbReference type="OMA" id="WQFYETL"/>
<dbReference type="Gene3D" id="1.20.920.10">
    <property type="entry name" value="Bromodomain-like"/>
    <property type="match status" value="6"/>
</dbReference>
<dbReference type="InterPro" id="IPR043151">
    <property type="entry name" value="BAH_sf"/>
</dbReference>
<dbReference type="SUPFAM" id="SSF47095">
    <property type="entry name" value="HMG-box"/>
    <property type="match status" value="1"/>
</dbReference>
<keyword evidence="9" id="KW-0238">DNA-binding</keyword>
<evidence type="ECO:0000259" key="11">
    <source>
        <dbReference type="PROSITE" id="PS50014"/>
    </source>
</evidence>
<evidence type="ECO:0000256" key="5">
    <source>
        <dbReference type="ARBA" id="ARBA00023117"/>
    </source>
</evidence>
<dbReference type="InterPro" id="IPR036427">
    <property type="entry name" value="Bromodomain-like_sf"/>
</dbReference>
<feature type="compositionally biased region" description="Polar residues" evidence="10">
    <location>
        <begin position="1821"/>
        <end position="1833"/>
    </location>
</feature>
<evidence type="ECO:0000256" key="7">
    <source>
        <dbReference type="ARBA" id="ARBA00023242"/>
    </source>
</evidence>
<feature type="domain" description="Bromo" evidence="11">
    <location>
        <begin position="346"/>
        <end position="416"/>
    </location>
</feature>
<feature type="DNA-binding region" description="HMG box" evidence="9">
    <location>
        <begin position="1386"/>
        <end position="1454"/>
    </location>
</feature>
<evidence type="ECO:0000256" key="4">
    <source>
        <dbReference type="ARBA" id="ARBA00023015"/>
    </source>
</evidence>
<evidence type="ECO:0000256" key="10">
    <source>
        <dbReference type="SAM" id="MobiDB-lite"/>
    </source>
</evidence>
<name>A0A9Q0M2B2_BLOTA</name>
<evidence type="ECO:0000256" key="9">
    <source>
        <dbReference type="PROSITE-ProRule" id="PRU00267"/>
    </source>
</evidence>
<dbReference type="PROSITE" id="PS50118">
    <property type="entry name" value="HMG_BOX_2"/>
    <property type="match status" value="1"/>
</dbReference>
<keyword evidence="7 9" id="KW-0539">Nucleus</keyword>
<protein>
    <recommendedName>
        <fullName evidence="16">Protein polybromo-1</fullName>
    </recommendedName>
</protein>
<dbReference type="GO" id="GO:0006338">
    <property type="term" value="P:chromatin remodeling"/>
    <property type="evidence" value="ECO:0007669"/>
    <property type="project" value="InterPro"/>
</dbReference>
<dbReference type="Proteomes" id="UP001142055">
    <property type="component" value="Chromosome 2"/>
</dbReference>
<feature type="domain" description="BAH" evidence="13">
    <location>
        <begin position="923"/>
        <end position="1042"/>
    </location>
</feature>
<organism evidence="14 15">
    <name type="scientific">Blomia tropicalis</name>
    <name type="common">Mite</name>
    <dbReference type="NCBI Taxonomy" id="40697"/>
    <lineage>
        <taxon>Eukaryota</taxon>
        <taxon>Metazoa</taxon>
        <taxon>Ecdysozoa</taxon>
        <taxon>Arthropoda</taxon>
        <taxon>Chelicerata</taxon>
        <taxon>Arachnida</taxon>
        <taxon>Acari</taxon>
        <taxon>Acariformes</taxon>
        <taxon>Sarcoptiformes</taxon>
        <taxon>Astigmata</taxon>
        <taxon>Glycyphagoidea</taxon>
        <taxon>Echimyopodidae</taxon>
        <taxon>Blomia</taxon>
    </lineage>
</organism>
<dbReference type="SMART" id="SM00439">
    <property type="entry name" value="BAH"/>
    <property type="match status" value="2"/>
</dbReference>
<dbReference type="GO" id="GO:0016514">
    <property type="term" value="C:SWI/SNF complex"/>
    <property type="evidence" value="ECO:0007669"/>
    <property type="project" value="TreeGrafter"/>
</dbReference>
<feature type="compositionally biased region" description="Low complexity" evidence="10">
    <location>
        <begin position="150"/>
        <end position="159"/>
    </location>
</feature>
<dbReference type="FunFam" id="1.20.920.10:FF:000006">
    <property type="entry name" value="protein polybromo-1 isoform X1"/>
    <property type="match status" value="1"/>
</dbReference>
<dbReference type="GO" id="GO:0006368">
    <property type="term" value="P:transcription elongation by RNA polymerase II"/>
    <property type="evidence" value="ECO:0007669"/>
    <property type="project" value="TreeGrafter"/>
</dbReference>
<comment type="subcellular location">
    <subcellularLocation>
        <location evidence="1">Nucleus</location>
    </subcellularLocation>
</comment>
<gene>
    <name evidence="14" type="ORF">RDWZM_004560</name>
</gene>
<dbReference type="Pfam" id="PF00505">
    <property type="entry name" value="HMG_box"/>
    <property type="match status" value="1"/>
</dbReference>
<evidence type="ECO:0000256" key="6">
    <source>
        <dbReference type="ARBA" id="ARBA00023163"/>
    </source>
</evidence>
<feature type="region of interest" description="Disordered" evidence="10">
    <location>
        <begin position="1820"/>
        <end position="1853"/>
    </location>
</feature>
<dbReference type="InterPro" id="IPR001025">
    <property type="entry name" value="BAH_dom"/>
</dbReference>
<feature type="compositionally biased region" description="Acidic residues" evidence="10">
    <location>
        <begin position="309"/>
        <end position="320"/>
    </location>
</feature>
<keyword evidence="15" id="KW-1185">Reference proteome</keyword>
<feature type="domain" description="BAH" evidence="13">
    <location>
        <begin position="1137"/>
        <end position="1253"/>
    </location>
</feature>
<evidence type="ECO:0008006" key="16">
    <source>
        <dbReference type="Google" id="ProtNLM"/>
    </source>
</evidence>
<dbReference type="Pfam" id="PF01426">
    <property type="entry name" value="BAH"/>
    <property type="match status" value="2"/>
</dbReference>
<feature type="domain" description="Bromo" evidence="11">
    <location>
        <begin position="507"/>
        <end position="577"/>
    </location>
</feature>
<keyword evidence="3" id="KW-0156">Chromatin regulator</keyword>
<comment type="caution">
    <text evidence="14">The sequence shown here is derived from an EMBL/GenBank/DDBJ whole genome shotgun (WGS) entry which is preliminary data.</text>
</comment>
<evidence type="ECO:0000259" key="13">
    <source>
        <dbReference type="PROSITE" id="PS51038"/>
    </source>
</evidence>
<evidence type="ECO:0000259" key="12">
    <source>
        <dbReference type="PROSITE" id="PS50118"/>
    </source>
</evidence>
<dbReference type="GO" id="GO:0016586">
    <property type="term" value="C:RSC-type complex"/>
    <property type="evidence" value="ECO:0007669"/>
    <property type="project" value="InterPro"/>
</dbReference>
<keyword evidence="2" id="KW-0677">Repeat</keyword>
<dbReference type="GO" id="GO:0003682">
    <property type="term" value="F:chromatin binding"/>
    <property type="evidence" value="ECO:0007669"/>
    <property type="project" value="InterPro"/>
</dbReference>
<evidence type="ECO:0000256" key="2">
    <source>
        <dbReference type="ARBA" id="ARBA00022737"/>
    </source>
</evidence>
<accession>A0A9Q0M2B2</accession>
<feature type="domain" description="Bromo" evidence="11">
    <location>
        <begin position="42"/>
        <end position="112"/>
    </location>
</feature>
<dbReference type="InterPro" id="IPR018359">
    <property type="entry name" value="Bromodomain_CS"/>
</dbReference>
<feature type="region of interest" description="Disordered" evidence="10">
    <location>
        <begin position="1"/>
        <end position="21"/>
    </location>
</feature>
<dbReference type="CDD" id="cd21984">
    <property type="entry name" value="HMG-box_PB1"/>
    <property type="match status" value="1"/>
</dbReference>
<reference evidence="14" key="1">
    <citation type="submission" date="2022-12" db="EMBL/GenBank/DDBJ databases">
        <title>Genome assemblies of Blomia tropicalis.</title>
        <authorList>
            <person name="Cui Y."/>
        </authorList>
    </citation>
    <scope>NUCLEOTIDE SEQUENCE</scope>
    <source>
        <tissue evidence="14">Adult mites</tissue>
    </source>
</reference>
<dbReference type="InterPro" id="IPR037382">
    <property type="entry name" value="Rsc/polybromo"/>
</dbReference>
<keyword evidence="4" id="KW-0805">Transcription regulation</keyword>
<feature type="compositionally biased region" description="Acidic residues" evidence="10">
    <location>
        <begin position="139"/>
        <end position="149"/>
    </location>
</feature>
<dbReference type="InterPro" id="IPR036910">
    <property type="entry name" value="HMG_box_dom_sf"/>
</dbReference>
<dbReference type="Gene3D" id="1.10.30.10">
    <property type="entry name" value="High mobility group box domain"/>
    <property type="match status" value="1"/>
</dbReference>
<dbReference type="SUPFAM" id="SSF47370">
    <property type="entry name" value="Bromodomain"/>
    <property type="match status" value="6"/>
</dbReference>
<feature type="domain" description="Bromo" evidence="11">
    <location>
        <begin position="633"/>
        <end position="703"/>
    </location>
</feature>
<dbReference type="PROSITE" id="PS50014">
    <property type="entry name" value="BROMODOMAIN_2"/>
    <property type="match status" value="5"/>
</dbReference>
<dbReference type="CDD" id="cd04717">
    <property type="entry name" value="BAH_polybromo"/>
    <property type="match status" value="1"/>
</dbReference>
<dbReference type="PRINTS" id="PR00503">
    <property type="entry name" value="BROMODOMAIN"/>
</dbReference>
<dbReference type="Pfam" id="PF00439">
    <property type="entry name" value="Bromodomain"/>
    <property type="match status" value="6"/>
</dbReference>
<dbReference type="SMART" id="SM00297">
    <property type="entry name" value="BROMO"/>
    <property type="match status" value="6"/>
</dbReference>
<keyword evidence="6" id="KW-0804">Transcription</keyword>
<evidence type="ECO:0000256" key="3">
    <source>
        <dbReference type="ARBA" id="ARBA00022853"/>
    </source>
</evidence>
<evidence type="ECO:0000313" key="15">
    <source>
        <dbReference type="Proteomes" id="UP001142055"/>
    </source>
</evidence>
<dbReference type="InterPro" id="IPR009071">
    <property type="entry name" value="HMG_box_dom"/>
</dbReference>
<dbReference type="SMART" id="SM00398">
    <property type="entry name" value="HMG"/>
    <property type="match status" value="1"/>
</dbReference>
<feature type="domain" description="HMG box" evidence="12">
    <location>
        <begin position="1386"/>
        <end position="1454"/>
    </location>
</feature>
<dbReference type="PANTHER" id="PTHR16062:SF19">
    <property type="entry name" value="PROTEIN POLYBROMO-1"/>
    <property type="match status" value="1"/>
</dbReference>
<sequence length="1879" mass="215204">MGKRKKSLFDDGSDDGRKRKKFDLSEQLQELYDSLRNYKTSSGKLLCETFIRAPKRRSLADYYEVVSSPIDLLRIQQKIRMDEYDDLDQFNKDIELLVSNTKSYYKNDSVEYADANKLWDVYIELRDDLFGSSAKTIESGDEDSNEESNESNGGHADSISESDAEDSQYEELFSAVMTATSEDGRQLSTIFELLPSPQRYPDYFVVVTEPIDLKMIATKIQQNEYNNLNDLEKDFMLMIRNAKTYNAPGSQIYRDANSLRKVVLSKKNEIEIRRNQPLKSSQRIRAKRQNPHGPKWSAITAMLKYEEDENNCDGGEESDNNGETMNFSDSEDTHSNPYWLLFNAVKDTPHSEPFIKLPSKRHYPDYYKEIKHPISLAQIGNKIKNNCYENISDLEDDIILVFDNAMCYNRPDSKIFKDAAKLRKILQLKSREIINVFNNDEVEDQNQSKVVARSAGSRATRKSSKSMVNAMSKELKNVRRSQKQGDSQLKKRLRLLYKTMLDYTDSEDRFLIDPFMEKPPKKVYPDYYEIIENPIDMKTIDQNIKNDIYQTEEALIADFHLMFNNCRKYNEDNSQIHQDACTLEAVLNHKFRELGTISTVTEKPKKDRNRPSSAIQLKIKNLYEAIRDFTDSKGRLLSIIFQKLPSRTEFPDYYEVIRKPICLEKIGSRVKNGIYETPEDLLSDIILMLDNACKYNEPDSQIFKDALTLQQVALQTKIDLNQDSFNGIPDVKIIVQDLLTNLFISVYNHQDEEGRCFSDSINELSEQIPDKSCETELKTLNFDIIKRNLNQGRYRRLDRFQQDMFEVCERARKMSRTDSQAFEDSIDLQLYFIAQRNELCSNGGILESDALKYTHTQVIQSAHALRREKVPKEISEEDMRTEDSNNISSLSIGSSTIENVTAGSSADAMILDKAETMVVYQDVVYKIGDFVYVTPNDKNLEPHIIYIEKFRRDPSNDQTLIHGCWFYRPSETYHIPSRRFLEKEVFKTDSYTSTPLSHVMGKCCVMFVKDYFRSKPLDFAEQDVYVCESRYSCKGKSFKKIKAWTFDLNVPIILRDVPLEINRVPSVFKDQVASSSIGFMDKSLNDELLEQDLLTNIEEETIPKVLDVPRPNVICAAPEGIQIEGATFYEQFTIPAGTFRVGDCCYVRTDQERNLICRIDRMWVDADGNPFFHGPWFVQQAELPPNTVGSFYPQEVFLSSIEDTNPLLSICERCCVLDVHDYTLHRPTEFYEKDVYVCDIRYLEHEKKFESLSLQGLRKFKYQNPGVVKDEIYIFPRKLFLQKDSYVLPQVIEDLPQPTMVPGTNAQWNIDGQAMIGSRPSIDIEMNDESNMSSLSMSLNMSSNSVTMPTHSIDSIGTPLSTPNAVATRHTASTSAPPPIKKPKQPKRLVTGYIIFASEVRKSVVEANPDYSFGDISRLIGAQWKILSQEQKADYEHRAAKQNAETKEQAAAETAMMEQMGYRLHLPKPKVEPGTVVVNGVYECHWEHKCDYQFEDVNDLFEHLTGEPNGHVWISYADAKNKEPGEYQCMFYGCGRVRKSAPPFPSISRLIRHCKEVHINKAVPKVVDPENRSRNYVPSSKRQHESTLQLDQSNAQIQLQPGSSLNAQGFQTIQLTSGHPNTIQTIVTTQNGQPGTAFIPQSLMGTTTIGGQTIQIQQPTAGSSVSQQVHFAHVQQQQQQQSHQTSSIQIKPQQTMYVSCQSQEQHQQQQQQQLQHQQYQPLPNHIQQLPQLASNISTLHPTLSQAITANVHSRNLSIDQSNNSMLDGQGVQVKPVEPLFMNPPRTNRLVHTHTYMKYIESLKPGKRFISNWEKQLCATAPESNGSQSQTTQVDPRLSGWLDNGGSAPENGGSNNESVVKWLWSLRDFMMKDALNLSNL</sequence>
<dbReference type="PROSITE" id="PS00633">
    <property type="entry name" value="BROMODOMAIN_1"/>
    <property type="match status" value="3"/>
</dbReference>
<dbReference type="EMBL" id="JAPWDV010000002">
    <property type="protein sequence ID" value="KAJ6218748.1"/>
    <property type="molecule type" value="Genomic_DNA"/>
</dbReference>
<dbReference type="Gene3D" id="2.30.30.490">
    <property type="match status" value="2"/>
</dbReference>
<feature type="region of interest" description="Disordered" evidence="10">
    <location>
        <begin position="309"/>
        <end position="332"/>
    </location>
</feature>
<feature type="region of interest" description="Disordered" evidence="10">
    <location>
        <begin position="134"/>
        <end position="164"/>
    </location>
</feature>
<proteinExistence type="predicted"/>
<feature type="domain" description="Bromo" evidence="11">
    <location>
        <begin position="183"/>
        <end position="253"/>
    </location>
</feature>
<dbReference type="InterPro" id="IPR001487">
    <property type="entry name" value="Bromodomain"/>
</dbReference>
<evidence type="ECO:0000256" key="1">
    <source>
        <dbReference type="ARBA" id="ARBA00004123"/>
    </source>
</evidence>
<evidence type="ECO:0000313" key="14">
    <source>
        <dbReference type="EMBL" id="KAJ6218748.1"/>
    </source>
</evidence>
<evidence type="ECO:0000256" key="8">
    <source>
        <dbReference type="PROSITE-ProRule" id="PRU00035"/>
    </source>
</evidence>